<dbReference type="AlphaFoldDB" id="A0A1P8ULW1"/>
<geneLocation type="plasmid" evidence="8">
    <name>ppaby5</name>
</geneLocation>
<dbReference type="PANTHER" id="PTHR13789:SF318">
    <property type="entry name" value="GERANYLGERANYL DIPHOSPHATE REDUCTASE"/>
    <property type="match status" value="1"/>
</dbReference>
<dbReference type="SUPFAM" id="SSF54373">
    <property type="entry name" value="FAD-linked reductases, C-terminal domain"/>
    <property type="match status" value="1"/>
</dbReference>
<gene>
    <name evidence="7" type="ORF">Ga0080574_TMP43</name>
</gene>
<dbReference type="SUPFAM" id="SSF51905">
    <property type="entry name" value="FAD/NAD(P)-binding domain"/>
    <property type="match status" value="1"/>
</dbReference>
<evidence type="ECO:0000313" key="8">
    <source>
        <dbReference type="Proteomes" id="UP000187059"/>
    </source>
</evidence>
<evidence type="ECO:0000256" key="5">
    <source>
        <dbReference type="ARBA" id="ARBA00023033"/>
    </source>
</evidence>
<dbReference type="KEGG" id="paby:Ga0080574_TMP43"/>
<evidence type="ECO:0000259" key="6">
    <source>
        <dbReference type="Pfam" id="PF01494"/>
    </source>
</evidence>
<dbReference type="InterPro" id="IPR036188">
    <property type="entry name" value="FAD/NAD-bd_sf"/>
</dbReference>
<reference evidence="7 8" key="1">
    <citation type="submission" date="2016-04" db="EMBL/GenBank/DDBJ databases">
        <title>Deep-sea bacteria in the southern Pacific.</title>
        <authorList>
            <person name="Tang K."/>
        </authorList>
    </citation>
    <scope>NUCLEOTIDE SEQUENCE [LARGE SCALE GENOMIC DNA]</scope>
    <source>
        <strain evidence="7 8">JLT2014</strain>
        <plasmid evidence="8">ppaby5</plasmid>
    </source>
</reference>
<keyword evidence="5" id="KW-0503">Monooxygenase</keyword>
<feature type="domain" description="FAD-binding" evidence="6">
    <location>
        <begin position="2"/>
        <end position="339"/>
    </location>
</feature>
<dbReference type="PANTHER" id="PTHR13789">
    <property type="entry name" value="MONOOXYGENASE"/>
    <property type="match status" value="1"/>
</dbReference>
<dbReference type="EC" id="1.14.13.1" evidence="7"/>
<organism evidence="7 8">
    <name type="scientific">Salipiger abyssi</name>
    <dbReference type="NCBI Taxonomy" id="1250539"/>
    <lineage>
        <taxon>Bacteria</taxon>
        <taxon>Pseudomonadati</taxon>
        <taxon>Pseudomonadota</taxon>
        <taxon>Alphaproteobacteria</taxon>
        <taxon>Rhodobacterales</taxon>
        <taxon>Roseobacteraceae</taxon>
        <taxon>Salipiger</taxon>
    </lineage>
</organism>
<dbReference type="GO" id="GO:0071949">
    <property type="term" value="F:FAD binding"/>
    <property type="evidence" value="ECO:0007669"/>
    <property type="project" value="InterPro"/>
</dbReference>
<evidence type="ECO:0000256" key="2">
    <source>
        <dbReference type="ARBA" id="ARBA00022630"/>
    </source>
</evidence>
<keyword evidence="4 7" id="KW-0560">Oxidoreductase</keyword>
<keyword evidence="2" id="KW-0285">Flavoprotein</keyword>
<evidence type="ECO:0000256" key="1">
    <source>
        <dbReference type="ARBA" id="ARBA00001974"/>
    </source>
</evidence>
<protein>
    <submittedName>
        <fullName evidence="7">Salicylate hydroxylase</fullName>
        <ecNumber evidence="7">1.14.13.1</ecNumber>
    </submittedName>
</protein>
<dbReference type="Pfam" id="PF01494">
    <property type="entry name" value="FAD_binding_3"/>
    <property type="match status" value="1"/>
</dbReference>
<dbReference type="PRINTS" id="PR00420">
    <property type="entry name" value="RNGMNOXGNASE"/>
</dbReference>
<proteinExistence type="predicted"/>
<evidence type="ECO:0000256" key="4">
    <source>
        <dbReference type="ARBA" id="ARBA00023002"/>
    </source>
</evidence>
<dbReference type="Gene3D" id="3.50.50.60">
    <property type="entry name" value="FAD/NAD(P)-binding domain"/>
    <property type="match status" value="1"/>
</dbReference>
<dbReference type="RefSeq" id="WP_076693978.1">
    <property type="nucleotide sequence ID" value="NZ_CP015089.1"/>
</dbReference>
<accession>A0A1P8ULW1</accession>
<keyword evidence="8" id="KW-1185">Reference proteome</keyword>
<comment type="cofactor">
    <cofactor evidence="1">
        <name>FAD</name>
        <dbReference type="ChEBI" id="CHEBI:57692"/>
    </cofactor>
</comment>
<keyword evidence="7" id="KW-0614">Plasmid</keyword>
<dbReference type="OrthoDB" id="4230779at2"/>
<keyword evidence="3" id="KW-0274">FAD</keyword>
<name>A0A1P8ULW1_9RHOB</name>
<sequence>MKIAIVGGGIGGAALGQSLLRKGFDVTIYEQAEAFGEVGAGVQMTPNAVKAIKGMGLYERFLDKAFYPEAVVGRNWQSARENFRIPLGEEFRNHYEAPFIHVHRADLLDLFTDQIPPERCRFGYHCSGVEPRGKGAVVHFTDGESAEADLVIGADGVRSVVRGSLFAETEVRWTGHMCYRALVPTGGVVDFVNPDSTFWMGPNGHVVTYYVKGGDMVNIVAVREAEEWVAESWSTRSTKEALLADFEGWHSSLQTLFSKVDEVYSWGLFDRDPMQSWVKGRVALLGDACHPMLPFLSQGAAMAIEDALVLSDALAASPNDIDLALKRYEQERLPRCSRVQLEARERGRTYHLPTEEEMAARDAEYARRAKEDPRTTGINTDWVYDYDPRAFGTAQTQPRAGAVGASA</sequence>
<dbReference type="InterPro" id="IPR050493">
    <property type="entry name" value="FAD-dep_Monooxygenase_BioMet"/>
</dbReference>
<evidence type="ECO:0000313" key="7">
    <source>
        <dbReference type="EMBL" id="APZ50377.1"/>
    </source>
</evidence>
<dbReference type="InterPro" id="IPR002938">
    <property type="entry name" value="FAD-bd"/>
</dbReference>
<evidence type="ECO:0000256" key="3">
    <source>
        <dbReference type="ARBA" id="ARBA00022827"/>
    </source>
</evidence>
<dbReference type="GO" id="GO:0018658">
    <property type="term" value="F:salicylate 1-monooxygenase activity"/>
    <property type="evidence" value="ECO:0007669"/>
    <property type="project" value="UniProtKB-EC"/>
</dbReference>
<dbReference type="EMBL" id="CP015089">
    <property type="protein sequence ID" value="APZ50377.1"/>
    <property type="molecule type" value="Genomic_DNA"/>
</dbReference>
<dbReference type="Proteomes" id="UP000187059">
    <property type="component" value="Plasmid pPABY5"/>
</dbReference>